<dbReference type="InterPro" id="IPR000999">
    <property type="entry name" value="RNase_III_dom"/>
</dbReference>
<dbReference type="SUPFAM" id="SSF69065">
    <property type="entry name" value="RNase III domain-like"/>
    <property type="match status" value="1"/>
</dbReference>
<dbReference type="EMBL" id="CAXLJM020000135">
    <property type="protein sequence ID" value="CAL8140350.1"/>
    <property type="molecule type" value="Genomic_DNA"/>
</dbReference>
<dbReference type="Pfam" id="PF14622">
    <property type="entry name" value="Ribonucleas_3_3"/>
    <property type="match status" value="1"/>
</dbReference>
<dbReference type="CDD" id="cd00593">
    <property type="entry name" value="RIBOc"/>
    <property type="match status" value="1"/>
</dbReference>
<dbReference type="InterPro" id="IPR036389">
    <property type="entry name" value="RNase_III_sf"/>
</dbReference>
<proteinExistence type="predicted"/>
<evidence type="ECO:0000313" key="3">
    <source>
        <dbReference type="Proteomes" id="UP001642540"/>
    </source>
</evidence>
<keyword evidence="3" id="KW-1185">Reference proteome</keyword>
<evidence type="ECO:0000259" key="1">
    <source>
        <dbReference type="PROSITE" id="PS50142"/>
    </source>
</evidence>
<sequence>MLGITQQYLATNSVQSRLFRRSRFQGKSNCNLIVFVNLWEDFDVKINHVKALNSCFQVQKEIKNYWIRMGMNLNFEFVAQDTFDVRFTNSDLLCEALVHKTFYDVIRNDRAYLRLHMPNYERLKFLGETVLGLIVMEFAYRKYPNAEALIIYEQANNPVKKDRLMEVAERLGIRKCGLVRTQKSVVFENYDDVLEAVVGAIYVDSL</sequence>
<name>A0ABP1S071_9HEXA</name>
<organism evidence="2 3">
    <name type="scientific">Orchesella dallaii</name>
    <dbReference type="NCBI Taxonomy" id="48710"/>
    <lineage>
        <taxon>Eukaryota</taxon>
        <taxon>Metazoa</taxon>
        <taxon>Ecdysozoa</taxon>
        <taxon>Arthropoda</taxon>
        <taxon>Hexapoda</taxon>
        <taxon>Collembola</taxon>
        <taxon>Entomobryomorpha</taxon>
        <taxon>Entomobryoidea</taxon>
        <taxon>Orchesellidae</taxon>
        <taxon>Orchesellinae</taxon>
        <taxon>Orchesella</taxon>
    </lineage>
</organism>
<comment type="caution">
    <text evidence="2">The sequence shown here is derived from an EMBL/GenBank/DDBJ whole genome shotgun (WGS) entry which is preliminary data.</text>
</comment>
<accession>A0ABP1S071</accession>
<dbReference type="Gene3D" id="1.10.1520.10">
    <property type="entry name" value="Ribonuclease III domain"/>
    <property type="match status" value="1"/>
</dbReference>
<gene>
    <name evidence="2" type="ORF">ODALV1_LOCUS28253</name>
</gene>
<protein>
    <recommendedName>
        <fullName evidence="1">RNase III domain-containing protein</fullName>
    </recommendedName>
</protein>
<dbReference type="PROSITE" id="PS50142">
    <property type="entry name" value="RNASE_3_2"/>
    <property type="match status" value="1"/>
</dbReference>
<feature type="domain" description="RNase III" evidence="1">
    <location>
        <begin position="62"/>
        <end position="206"/>
    </location>
</feature>
<dbReference type="Proteomes" id="UP001642540">
    <property type="component" value="Unassembled WGS sequence"/>
</dbReference>
<reference evidence="2 3" key="1">
    <citation type="submission" date="2024-08" db="EMBL/GenBank/DDBJ databases">
        <authorList>
            <person name="Cucini C."/>
            <person name="Frati F."/>
        </authorList>
    </citation>
    <scope>NUCLEOTIDE SEQUENCE [LARGE SCALE GENOMIC DNA]</scope>
</reference>
<evidence type="ECO:0000313" key="2">
    <source>
        <dbReference type="EMBL" id="CAL8140350.1"/>
    </source>
</evidence>